<feature type="compositionally biased region" description="Basic and acidic residues" evidence="1">
    <location>
        <begin position="100"/>
        <end position="109"/>
    </location>
</feature>
<evidence type="ECO:0000256" key="1">
    <source>
        <dbReference type="SAM" id="MobiDB-lite"/>
    </source>
</evidence>
<name>A0A388LGB1_CHABU</name>
<dbReference type="Gramene" id="GBG81263">
    <property type="protein sequence ID" value="GBG81263"/>
    <property type="gene ID" value="CBR_g31935"/>
</dbReference>
<reference evidence="2 3" key="1">
    <citation type="journal article" date="2018" name="Cell">
        <title>The Chara Genome: Secondary Complexity and Implications for Plant Terrestrialization.</title>
        <authorList>
            <person name="Nishiyama T."/>
            <person name="Sakayama H."/>
            <person name="Vries J.D."/>
            <person name="Buschmann H."/>
            <person name="Saint-Marcoux D."/>
            <person name="Ullrich K.K."/>
            <person name="Haas F.B."/>
            <person name="Vanderstraeten L."/>
            <person name="Becker D."/>
            <person name="Lang D."/>
            <person name="Vosolsobe S."/>
            <person name="Rombauts S."/>
            <person name="Wilhelmsson P.K.I."/>
            <person name="Janitza P."/>
            <person name="Kern R."/>
            <person name="Heyl A."/>
            <person name="Rumpler F."/>
            <person name="Villalobos L.I.A.C."/>
            <person name="Clay J.M."/>
            <person name="Skokan R."/>
            <person name="Toyoda A."/>
            <person name="Suzuki Y."/>
            <person name="Kagoshima H."/>
            <person name="Schijlen E."/>
            <person name="Tajeshwar N."/>
            <person name="Catarino B."/>
            <person name="Hetherington A.J."/>
            <person name="Saltykova A."/>
            <person name="Bonnot C."/>
            <person name="Breuninger H."/>
            <person name="Symeonidi A."/>
            <person name="Radhakrishnan G.V."/>
            <person name="Van Nieuwerburgh F."/>
            <person name="Deforce D."/>
            <person name="Chang C."/>
            <person name="Karol K.G."/>
            <person name="Hedrich R."/>
            <person name="Ulvskov P."/>
            <person name="Glockner G."/>
            <person name="Delwiche C.F."/>
            <person name="Petrasek J."/>
            <person name="Van de Peer Y."/>
            <person name="Friml J."/>
            <person name="Beilby M."/>
            <person name="Dolan L."/>
            <person name="Kohara Y."/>
            <person name="Sugano S."/>
            <person name="Fujiyama A."/>
            <person name="Delaux P.-M."/>
            <person name="Quint M."/>
            <person name="TheiBen G."/>
            <person name="Hagemann M."/>
            <person name="Harholt J."/>
            <person name="Dunand C."/>
            <person name="Zachgo S."/>
            <person name="Langdale J."/>
            <person name="Maumus F."/>
            <person name="Straeten D.V.D."/>
            <person name="Gould S.B."/>
            <person name="Rensing S.A."/>
        </authorList>
    </citation>
    <scope>NUCLEOTIDE SEQUENCE [LARGE SCALE GENOMIC DNA]</scope>
    <source>
        <strain evidence="2 3">S276</strain>
    </source>
</reference>
<accession>A0A388LGB1</accession>
<sequence>MFEEGPWITDILNYDVGDEMRLRINVEGGKEVEMWTNEKLQDAITETKDRVERRGQRDGVTTKMQVTISYHETETSMDTADLEQAYVDRDSGGESEMSEAGDREMDLRSGNRPGEIQKHHRAVKPVEERPEASSRQLTPRGRGTSEKQGRGKRHV</sequence>
<evidence type="ECO:0000313" key="3">
    <source>
        <dbReference type="Proteomes" id="UP000265515"/>
    </source>
</evidence>
<evidence type="ECO:0000313" key="2">
    <source>
        <dbReference type="EMBL" id="GBG81263.1"/>
    </source>
</evidence>
<dbReference type="EMBL" id="BFEA01000369">
    <property type="protein sequence ID" value="GBG81263.1"/>
    <property type="molecule type" value="Genomic_DNA"/>
</dbReference>
<protein>
    <submittedName>
        <fullName evidence="2">Uncharacterized protein</fullName>
    </submittedName>
</protein>
<dbReference type="AlphaFoldDB" id="A0A388LGB1"/>
<feature type="compositionally biased region" description="Basic and acidic residues" evidence="1">
    <location>
        <begin position="47"/>
        <end position="57"/>
    </location>
</feature>
<feature type="region of interest" description="Disordered" evidence="1">
    <location>
        <begin position="47"/>
        <end position="155"/>
    </location>
</feature>
<dbReference type="Proteomes" id="UP000265515">
    <property type="component" value="Unassembled WGS sequence"/>
</dbReference>
<gene>
    <name evidence="2" type="ORF">CBR_g31935</name>
</gene>
<organism evidence="2 3">
    <name type="scientific">Chara braunii</name>
    <name type="common">Braun's stonewort</name>
    <dbReference type="NCBI Taxonomy" id="69332"/>
    <lineage>
        <taxon>Eukaryota</taxon>
        <taxon>Viridiplantae</taxon>
        <taxon>Streptophyta</taxon>
        <taxon>Charophyceae</taxon>
        <taxon>Charales</taxon>
        <taxon>Characeae</taxon>
        <taxon>Chara</taxon>
    </lineage>
</organism>
<keyword evidence="3" id="KW-1185">Reference proteome</keyword>
<proteinExistence type="predicted"/>
<comment type="caution">
    <text evidence="2">The sequence shown here is derived from an EMBL/GenBank/DDBJ whole genome shotgun (WGS) entry which is preliminary data.</text>
</comment>